<dbReference type="PROSITE" id="PS50932">
    <property type="entry name" value="HTH_LACI_2"/>
    <property type="match status" value="1"/>
</dbReference>
<dbReference type="SMART" id="SM00354">
    <property type="entry name" value="HTH_LACI"/>
    <property type="match status" value="1"/>
</dbReference>
<keyword evidence="6" id="KW-1185">Reference proteome</keyword>
<sequence length="351" mass="36413">MADVAELAGVSGQTVSRVVNGNDRVTAATRLKVETAMRQLGYRANIAARALATGRFGTIGVVMFNLSAVLNVRIVEAVVAGAQARGYSVSLAVVDGPTEKEVHAAVRGLTDRAVDGVIVIEARVLDTPHLRLPDEVPLVIADSRAAHKHPTFGTDEAAGARAAVDHLLGLGHATVHHVAGPAGSNPAQRRRAAWQRQLKRSGRVVPPPVVGDWSPRSGYEAGLRLLTGGRMTGGGVTAGGVTAAGATADGVTAEGVTAVFAANDQMAVGVLRAAAELGLRVPEDLSVVGFDDLDFTPYLTPPLTTVRQDLAAVGRRCVDHLITQIEAGAAESASRFVRPELVTRASTAPPR</sequence>
<dbReference type="AlphaFoldDB" id="A0A1H6ET22"/>
<dbReference type="Pfam" id="PF13377">
    <property type="entry name" value="Peripla_BP_3"/>
    <property type="match status" value="1"/>
</dbReference>
<keyword evidence="1" id="KW-0805">Transcription regulation</keyword>
<gene>
    <name evidence="5" type="ORF">SAMN05444920_114255</name>
</gene>
<dbReference type="InterPro" id="IPR000843">
    <property type="entry name" value="HTH_LacI"/>
</dbReference>
<name>A0A1H6ET22_9ACTN</name>
<dbReference type="GO" id="GO:0000976">
    <property type="term" value="F:transcription cis-regulatory region binding"/>
    <property type="evidence" value="ECO:0007669"/>
    <property type="project" value="TreeGrafter"/>
</dbReference>
<keyword evidence="2 5" id="KW-0238">DNA-binding</keyword>
<evidence type="ECO:0000256" key="3">
    <source>
        <dbReference type="ARBA" id="ARBA00023163"/>
    </source>
</evidence>
<dbReference type="PANTHER" id="PTHR30146:SF153">
    <property type="entry name" value="LACTOSE OPERON REPRESSOR"/>
    <property type="match status" value="1"/>
</dbReference>
<dbReference type="SUPFAM" id="SSF47413">
    <property type="entry name" value="lambda repressor-like DNA-binding domains"/>
    <property type="match status" value="1"/>
</dbReference>
<proteinExistence type="predicted"/>
<dbReference type="Gene3D" id="3.40.50.2300">
    <property type="match status" value="2"/>
</dbReference>
<evidence type="ECO:0000313" key="6">
    <source>
        <dbReference type="Proteomes" id="UP000236732"/>
    </source>
</evidence>
<dbReference type="OrthoDB" id="9785139at2"/>
<dbReference type="InterPro" id="IPR046335">
    <property type="entry name" value="LacI/GalR-like_sensor"/>
</dbReference>
<feature type="domain" description="HTH lacI-type" evidence="4">
    <location>
        <begin position="1"/>
        <end position="53"/>
    </location>
</feature>
<dbReference type="SUPFAM" id="SSF53822">
    <property type="entry name" value="Periplasmic binding protein-like I"/>
    <property type="match status" value="1"/>
</dbReference>
<evidence type="ECO:0000259" key="4">
    <source>
        <dbReference type="PROSITE" id="PS50932"/>
    </source>
</evidence>
<keyword evidence="3" id="KW-0804">Transcription</keyword>
<protein>
    <submittedName>
        <fullName evidence="5">DNA-binding transcriptional regulator, LacI/PurR family</fullName>
    </submittedName>
</protein>
<accession>A0A1H6ET22</accession>
<dbReference type="InterPro" id="IPR010982">
    <property type="entry name" value="Lambda_DNA-bd_dom_sf"/>
</dbReference>
<dbReference type="CDD" id="cd01574">
    <property type="entry name" value="PBP1_LacI"/>
    <property type="match status" value="1"/>
</dbReference>
<evidence type="ECO:0000313" key="5">
    <source>
        <dbReference type="EMBL" id="SEG99979.1"/>
    </source>
</evidence>
<organism evidence="5 6">
    <name type="scientific">Nonomuraea solani</name>
    <dbReference type="NCBI Taxonomy" id="1144553"/>
    <lineage>
        <taxon>Bacteria</taxon>
        <taxon>Bacillati</taxon>
        <taxon>Actinomycetota</taxon>
        <taxon>Actinomycetes</taxon>
        <taxon>Streptosporangiales</taxon>
        <taxon>Streptosporangiaceae</taxon>
        <taxon>Nonomuraea</taxon>
    </lineage>
</organism>
<dbReference type="Pfam" id="PF00356">
    <property type="entry name" value="LacI"/>
    <property type="match status" value="1"/>
</dbReference>
<dbReference type="RefSeq" id="WP_103961137.1">
    <property type="nucleotide sequence ID" value="NZ_FNVT01000014.1"/>
</dbReference>
<dbReference type="InterPro" id="IPR028082">
    <property type="entry name" value="Peripla_BP_I"/>
</dbReference>
<evidence type="ECO:0000256" key="1">
    <source>
        <dbReference type="ARBA" id="ARBA00023015"/>
    </source>
</evidence>
<dbReference type="Proteomes" id="UP000236732">
    <property type="component" value="Unassembled WGS sequence"/>
</dbReference>
<evidence type="ECO:0000256" key="2">
    <source>
        <dbReference type="ARBA" id="ARBA00023125"/>
    </source>
</evidence>
<dbReference type="PANTHER" id="PTHR30146">
    <property type="entry name" value="LACI-RELATED TRANSCRIPTIONAL REPRESSOR"/>
    <property type="match status" value="1"/>
</dbReference>
<dbReference type="PROSITE" id="PS00356">
    <property type="entry name" value="HTH_LACI_1"/>
    <property type="match status" value="1"/>
</dbReference>
<dbReference type="Gene3D" id="1.10.260.40">
    <property type="entry name" value="lambda repressor-like DNA-binding domains"/>
    <property type="match status" value="1"/>
</dbReference>
<dbReference type="GO" id="GO:0003700">
    <property type="term" value="F:DNA-binding transcription factor activity"/>
    <property type="evidence" value="ECO:0007669"/>
    <property type="project" value="TreeGrafter"/>
</dbReference>
<dbReference type="EMBL" id="FNVT01000014">
    <property type="protein sequence ID" value="SEG99979.1"/>
    <property type="molecule type" value="Genomic_DNA"/>
</dbReference>
<reference evidence="5 6" key="1">
    <citation type="submission" date="2016-10" db="EMBL/GenBank/DDBJ databases">
        <authorList>
            <person name="de Groot N.N."/>
        </authorList>
    </citation>
    <scope>NUCLEOTIDE SEQUENCE [LARGE SCALE GENOMIC DNA]</scope>
    <source>
        <strain evidence="5 6">CGMCC 4.7037</strain>
    </source>
</reference>
<dbReference type="CDD" id="cd01392">
    <property type="entry name" value="HTH_LacI"/>
    <property type="match status" value="1"/>
</dbReference>